<dbReference type="OrthoDB" id="9798693at2"/>
<dbReference type="Proteomes" id="UP000295122">
    <property type="component" value="Unassembled WGS sequence"/>
</dbReference>
<comment type="caution">
    <text evidence="2">The sequence shown here is derived from an EMBL/GenBank/DDBJ whole genome shotgun (WGS) entry which is preliminary data.</text>
</comment>
<accession>A0A4R7C3L5</accession>
<dbReference type="PIRSF" id="PIRSF031900">
    <property type="entry name" value="UCP031900"/>
    <property type="match status" value="1"/>
</dbReference>
<keyword evidence="3" id="KW-1185">Reference proteome</keyword>
<proteinExistence type="predicted"/>
<protein>
    <recommendedName>
        <fullName evidence="1">Phytase-like domain-containing protein</fullName>
    </recommendedName>
</protein>
<dbReference type="InterPro" id="IPR014567">
    <property type="entry name" value="UCP031900"/>
</dbReference>
<evidence type="ECO:0000313" key="2">
    <source>
        <dbReference type="EMBL" id="TDR93034.1"/>
    </source>
</evidence>
<dbReference type="AlphaFoldDB" id="A0A4R7C3L5"/>
<dbReference type="InterPro" id="IPR027372">
    <property type="entry name" value="Phytase-like_dom"/>
</dbReference>
<gene>
    <name evidence="2" type="ORF">EV668_0282</name>
</gene>
<evidence type="ECO:0000259" key="1">
    <source>
        <dbReference type="Pfam" id="PF13449"/>
    </source>
</evidence>
<dbReference type="RefSeq" id="WP_133768068.1">
    <property type="nucleotide sequence ID" value="NZ_SNZR01000011.1"/>
</dbReference>
<evidence type="ECO:0000313" key="3">
    <source>
        <dbReference type="Proteomes" id="UP000295122"/>
    </source>
</evidence>
<dbReference type="EMBL" id="SNZR01000011">
    <property type="protein sequence ID" value="TDR93034.1"/>
    <property type="molecule type" value="Genomic_DNA"/>
</dbReference>
<dbReference type="PROSITE" id="PS51318">
    <property type="entry name" value="TAT"/>
    <property type="match status" value="1"/>
</dbReference>
<dbReference type="InterPro" id="IPR006311">
    <property type="entry name" value="TAT_signal"/>
</dbReference>
<reference evidence="2 3" key="1">
    <citation type="submission" date="2019-03" db="EMBL/GenBank/DDBJ databases">
        <title>Genomic Encyclopedia of Type Strains, Phase IV (KMG-IV): sequencing the most valuable type-strain genomes for metagenomic binning, comparative biology and taxonomic classification.</title>
        <authorList>
            <person name="Goeker M."/>
        </authorList>
    </citation>
    <scope>NUCLEOTIDE SEQUENCE [LARGE SCALE GENOMIC DNA]</scope>
    <source>
        <strain evidence="2 3">DSM 25903</strain>
    </source>
</reference>
<feature type="domain" description="Phytase-like" evidence="1">
    <location>
        <begin position="76"/>
        <end position="329"/>
    </location>
</feature>
<name>A0A4R7C3L5_9HYPH</name>
<dbReference type="Pfam" id="PF13449">
    <property type="entry name" value="Phytase-like"/>
    <property type="match status" value="1"/>
</dbReference>
<organism evidence="2 3">
    <name type="scientific">Enterovirga rhinocerotis</name>
    <dbReference type="NCBI Taxonomy" id="1339210"/>
    <lineage>
        <taxon>Bacteria</taxon>
        <taxon>Pseudomonadati</taxon>
        <taxon>Pseudomonadota</taxon>
        <taxon>Alphaproteobacteria</taxon>
        <taxon>Hyphomicrobiales</taxon>
        <taxon>Methylobacteriaceae</taxon>
        <taxon>Enterovirga</taxon>
    </lineage>
</organism>
<sequence>MRPTRRHLLRLGLGGAALAGAGYCWWQHRRAGSDVAVRLDIGATPISAFDPANPSERRFGALTFRSGLDVRSSTSGFGGLSALWRDPGGSRLVSVTDRGQWFTAAIRYEGGALAGLDDARLSPVLGQDGAPLRGTGAHDCEALAIVDGVAFVGIERVHQVLRFDWAGAGTSARGRPIALPPEIAMQPANKGIEALAVAPSGHPLAGALLAFAEAAASGEEDPSPGWVLTGKNRFSFRVGRSGVFNVTDAAFLPSGELLLLERSFSPLAGVGCRIRRIPRDAIRPDAVLDGEVLLEVDRRYAIDNMEGIAITRDRTTGETVLTLISDDNFNPLQRTLLLEFALSA</sequence>